<dbReference type="Gene3D" id="2.80.10.50">
    <property type="match status" value="1"/>
</dbReference>
<evidence type="ECO:0000256" key="2">
    <source>
        <dbReference type="ARBA" id="ARBA00001913"/>
    </source>
</evidence>
<dbReference type="InterPro" id="IPR017853">
    <property type="entry name" value="GH"/>
</dbReference>
<dbReference type="SUPFAM" id="SSF50370">
    <property type="entry name" value="Ricin B-like lectins"/>
    <property type="match status" value="1"/>
</dbReference>
<dbReference type="PROSITE" id="PS50231">
    <property type="entry name" value="RICIN_B_LECTIN"/>
    <property type="match status" value="1"/>
</dbReference>
<feature type="domain" description="Beta galactosidase small chain/" evidence="11">
    <location>
        <begin position="919"/>
        <end position="1190"/>
    </location>
</feature>
<dbReference type="Proteomes" id="UP000555103">
    <property type="component" value="Unassembled WGS sequence"/>
</dbReference>
<dbReference type="SUPFAM" id="SSF51445">
    <property type="entry name" value="(Trans)glycosidases"/>
    <property type="match status" value="1"/>
</dbReference>
<dbReference type="Pfam" id="PF02836">
    <property type="entry name" value="Glyco_hydro_2_C"/>
    <property type="match status" value="1"/>
</dbReference>
<dbReference type="Pfam" id="PF14200">
    <property type="entry name" value="RicinB_lectin_2"/>
    <property type="match status" value="1"/>
</dbReference>
<dbReference type="InterPro" id="IPR000772">
    <property type="entry name" value="Ricin_B_lectin"/>
</dbReference>
<dbReference type="PANTHER" id="PTHR46323">
    <property type="entry name" value="BETA-GALACTOSIDASE"/>
    <property type="match status" value="1"/>
</dbReference>
<gene>
    <name evidence="12" type="ORF">GGR21_001390</name>
</gene>
<evidence type="ECO:0000256" key="8">
    <source>
        <dbReference type="ARBA" id="ARBA00023295"/>
    </source>
</evidence>
<accession>A0A840CHK6</accession>
<dbReference type="GO" id="GO:0030246">
    <property type="term" value="F:carbohydrate binding"/>
    <property type="evidence" value="ECO:0007669"/>
    <property type="project" value="InterPro"/>
</dbReference>
<sequence length="1194" mass="136391">MKQPRLFIFILSMFLFTGVDIHSQININILYKLVSPSGLVLDNMDNPADNAPLFLAKDRKKNEGQAWKLTKLDNGYYLISNPFINKSVDNANKASGNGNQLIQWSTDAGNTNQHWKLTVTGTGAYTITQRNSGMNLAFTGEDAEGTNVYQLPGVSGLWRLVPAKMEAPKEGEKRKSKNDWENEEIFAVNKESGHATYYIFPSVESLKADKTFDKPWEEPSSPLMLSLNGNWKFNWVKQPSERPKDFYKPGYNVSAWKEIPVPSNWEMHGYGTPIYTNFTYPFKNNPPFIQAQRGYTNEIEVNPVGSYRRNFNVPQDWDAKEIFLHFDGVYSGMYVWVNGKKVGYSQGANNVAEFNITDYVKAGNNVIAVEVYRWTDGSYIEDQDMFRLSGIHRPVYVYATPKVHVRDYFLKSEFTGDDYSKASFIVETDVKNYGKKKSPVTTVDVSLLDAGGKEVVRFVQNMKELKSKENMVGSMKAVINNPSLWSAEQPYLYTAVISLKDQNGNVIEAMSSKFGFRKIEIKNKRVYINNKQVFFKGANRHDIHPQFGKAVPTESMRQDILLMKQHNLNTIRTSHYPNDPRMYAMFDYYGLYVMDEADLENHGNYSIGDNPSWLPAFKDRVERMIHRDKNHPSVIFWSMGNEGGNGKNYDAVCKFARELDPSRLVHYEGRNESADIDSQMYPSMESMASFDQRDSDKPYFICEYAHSMGNATGNLAEYWDYIENKSQRLIGGCIWDWVDQGINMYGKPADQYYLGGDFGDKPNDFDFVCNGLTTPDRRITAKLLEVKKIYQYIKLYPLAIGSGKIGVENKYDFINLEEFNISWEVLKDGVISESGTLAPVFLDPDDKTVLTIPFNRNLEAGKEYHLNVYFSLKGDRNWAKVGHIVASEQFALTRRSLLTPVDNAGLTEIEVTEKGNTLSLQGSDFKTVFDTQTGKMISLQFDNNEMLHEQKGFDLNWYRSINNDKYADQKYYPVKNSEILFTWKKSEDGKSVIVLTSATATIQKDKLVEIPYQVKYRIYANGVIDVDANFSSPADPAVHRLGLQVVLSPEMENVRYYGRGPHENYSDRKHSAFFGLYNTTVTGMEQEHYVRTQSMGNREDIRFIEISDGNNAGLRIESKDRLSFSALHFTDEVLWKAVNHFKLDDIRRAEVYLNLDCIQEGVGNASCGPVTLPEYQVPKAQSVSYSFRISKLKH</sequence>
<comment type="similarity">
    <text evidence="3 10">Belongs to the glycosyl hydrolase 2 family.</text>
</comment>
<dbReference type="GO" id="GO:0004565">
    <property type="term" value="F:beta-galactosidase activity"/>
    <property type="evidence" value="ECO:0007669"/>
    <property type="project" value="UniProtKB-EC"/>
</dbReference>
<dbReference type="InterPro" id="IPR050347">
    <property type="entry name" value="Bact_Beta-galactosidase"/>
</dbReference>
<dbReference type="Gene3D" id="3.20.20.80">
    <property type="entry name" value="Glycosidases"/>
    <property type="match status" value="1"/>
</dbReference>
<dbReference type="SUPFAM" id="SSF49785">
    <property type="entry name" value="Galactose-binding domain-like"/>
    <property type="match status" value="1"/>
</dbReference>
<comment type="catalytic activity">
    <reaction evidence="1 10">
        <text>Hydrolysis of terminal non-reducing beta-D-galactose residues in beta-D-galactosides.</text>
        <dbReference type="EC" id="3.2.1.23"/>
    </reaction>
</comment>
<dbReference type="InterPro" id="IPR011013">
    <property type="entry name" value="Gal_mutarotase_sf_dom"/>
</dbReference>
<dbReference type="InterPro" id="IPR008979">
    <property type="entry name" value="Galactose-bd-like_sf"/>
</dbReference>
<dbReference type="GO" id="GO:0009341">
    <property type="term" value="C:beta-galactosidase complex"/>
    <property type="evidence" value="ECO:0007669"/>
    <property type="project" value="InterPro"/>
</dbReference>
<dbReference type="SUPFAM" id="SSF74650">
    <property type="entry name" value="Galactose mutarotase-like"/>
    <property type="match status" value="1"/>
</dbReference>
<dbReference type="Pfam" id="PF00703">
    <property type="entry name" value="Glyco_hydro_2"/>
    <property type="match status" value="1"/>
</dbReference>
<evidence type="ECO:0000313" key="12">
    <source>
        <dbReference type="EMBL" id="MBB4035497.1"/>
    </source>
</evidence>
<dbReference type="InterPro" id="IPR023230">
    <property type="entry name" value="Glyco_hydro_2_CS"/>
</dbReference>
<dbReference type="InterPro" id="IPR006104">
    <property type="entry name" value="Glyco_hydro_2_N"/>
</dbReference>
<evidence type="ECO:0000256" key="5">
    <source>
        <dbReference type="ARBA" id="ARBA00012756"/>
    </source>
</evidence>
<dbReference type="InterPro" id="IPR035992">
    <property type="entry name" value="Ricin_B-like_lectins"/>
</dbReference>
<comment type="caution">
    <text evidence="12">The sequence shown here is derived from an EMBL/GenBank/DDBJ whole genome shotgun (WGS) entry which is preliminary data.</text>
</comment>
<dbReference type="EMBL" id="JACIEP010000004">
    <property type="protein sequence ID" value="MBB4035497.1"/>
    <property type="molecule type" value="Genomic_DNA"/>
</dbReference>
<keyword evidence="13" id="KW-1185">Reference proteome</keyword>
<evidence type="ECO:0000256" key="3">
    <source>
        <dbReference type="ARBA" id="ARBA00007401"/>
    </source>
</evidence>
<dbReference type="InterPro" id="IPR006102">
    <property type="entry name" value="Ig-like_GH2"/>
</dbReference>
<evidence type="ECO:0000313" key="13">
    <source>
        <dbReference type="Proteomes" id="UP000555103"/>
    </source>
</evidence>
<dbReference type="Gene3D" id="2.60.120.260">
    <property type="entry name" value="Galactose-binding domain-like"/>
    <property type="match status" value="1"/>
</dbReference>
<comment type="subunit">
    <text evidence="4">Monomer.</text>
</comment>
<name>A0A840CHK6_9BACT</name>
<evidence type="ECO:0000256" key="1">
    <source>
        <dbReference type="ARBA" id="ARBA00001412"/>
    </source>
</evidence>
<dbReference type="InterPro" id="IPR014718">
    <property type="entry name" value="GH-type_carb-bd"/>
</dbReference>
<dbReference type="EC" id="3.2.1.23" evidence="5 10"/>
<evidence type="ECO:0000256" key="4">
    <source>
        <dbReference type="ARBA" id="ARBA00011245"/>
    </source>
</evidence>
<comment type="cofactor">
    <cofactor evidence="2">
        <name>Ca(2+)</name>
        <dbReference type="ChEBI" id="CHEBI:29108"/>
    </cofactor>
</comment>
<dbReference type="PROSITE" id="PS00608">
    <property type="entry name" value="GLYCOSYL_HYDROL_F2_2"/>
    <property type="match status" value="1"/>
</dbReference>
<dbReference type="CDD" id="cd00161">
    <property type="entry name" value="beta-trefoil_Ricin-like"/>
    <property type="match status" value="1"/>
</dbReference>
<dbReference type="InterPro" id="IPR013783">
    <property type="entry name" value="Ig-like_fold"/>
</dbReference>
<dbReference type="PRINTS" id="PR00132">
    <property type="entry name" value="GLHYDRLASE2"/>
</dbReference>
<dbReference type="Pfam" id="PF02837">
    <property type="entry name" value="Glyco_hydro_2_N"/>
    <property type="match status" value="1"/>
</dbReference>
<dbReference type="Gene3D" id="2.60.40.10">
    <property type="entry name" value="Immunoglobulins"/>
    <property type="match status" value="2"/>
</dbReference>
<dbReference type="GO" id="GO:0005990">
    <property type="term" value="P:lactose catabolic process"/>
    <property type="evidence" value="ECO:0007669"/>
    <property type="project" value="TreeGrafter"/>
</dbReference>
<organism evidence="12 13">
    <name type="scientific">Dysgonomonas hofstadii</name>
    <dbReference type="NCBI Taxonomy" id="637886"/>
    <lineage>
        <taxon>Bacteria</taxon>
        <taxon>Pseudomonadati</taxon>
        <taxon>Bacteroidota</taxon>
        <taxon>Bacteroidia</taxon>
        <taxon>Bacteroidales</taxon>
        <taxon>Dysgonomonadaceae</taxon>
        <taxon>Dysgonomonas</taxon>
    </lineage>
</organism>
<dbReference type="Pfam" id="PF16353">
    <property type="entry name" value="LacZ_4"/>
    <property type="match status" value="1"/>
</dbReference>
<dbReference type="Gene3D" id="2.70.98.10">
    <property type="match status" value="1"/>
</dbReference>
<reference evidence="12 13" key="1">
    <citation type="submission" date="2020-08" db="EMBL/GenBank/DDBJ databases">
        <title>Genomic Encyclopedia of Type Strains, Phase IV (KMG-IV): sequencing the most valuable type-strain genomes for metagenomic binning, comparative biology and taxonomic classification.</title>
        <authorList>
            <person name="Goeker M."/>
        </authorList>
    </citation>
    <scope>NUCLEOTIDE SEQUENCE [LARGE SCALE GENOMIC DNA]</scope>
    <source>
        <strain evidence="12 13">DSM 104969</strain>
    </source>
</reference>
<dbReference type="PROSITE" id="PS00719">
    <property type="entry name" value="GLYCOSYL_HYDROL_F2_1"/>
    <property type="match status" value="1"/>
</dbReference>
<dbReference type="InterPro" id="IPR036156">
    <property type="entry name" value="Beta-gal/glucu_dom_sf"/>
</dbReference>
<proteinExistence type="inferred from homology"/>
<dbReference type="PANTHER" id="PTHR46323:SF2">
    <property type="entry name" value="BETA-GALACTOSIDASE"/>
    <property type="match status" value="1"/>
</dbReference>
<keyword evidence="7" id="KW-0106">Calcium</keyword>
<keyword evidence="8 10" id="KW-0326">Glycosidase</keyword>
<keyword evidence="6 10" id="KW-0378">Hydrolase</keyword>
<evidence type="ECO:0000256" key="6">
    <source>
        <dbReference type="ARBA" id="ARBA00022801"/>
    </source>
</evidence>
<evidence type="ECO:0000256" key="7">
    <source>
        <dbReference type="ARBA" id="ARBA00022837"/>
    </source>
</evidence>
<dbReference type="SUPFAM" id="SSF49303">
    <property type="entry name" value="beta-Galactosidase/glucuronidase domain"/>
    <property type="match status" value="2"/>
</dbReference>
<evidence type="ECO:0000256" key="10">
    <source>
        <dbReference type="RuleBase" id="RU361154"/>
    </source>
</evidence>
<protein>
    <recommendedName>
        <fullName evidence="5 10">Beta-galactosidase</fullName>
        <ecNumber evidence="5 10">3.2.1.23</ecNumber>
    </recommendedName>
    <alternativeName>
        <fullName evidence="9 10">Lactase</fullName>
    </alternativeName>
</protein>
<dbReference type="InterPro" id="IPR006103">
    <property type="entry name" value="Glyco_hydro_2_cat"/>
</dbReference>
<evidence type="ECO:0000259" key="11">
    <source>
        <dbReference type="SMART" id="SM01038"/>
    </source>
</evidence>
<dbReference type="Pfam" id="PF02929">
    <property type="entry name" value="Bgal_small_N"/>
    <property type="match status" value="1"/>
</dbReference>
<dbReference type="InterPro" id="IPR006101">
    <property type="entry name" value="Glyco_hydro_2"/>
</dbReference>
<evidence type="ECO:0000256" key="9">
    <source>
        <dbReference type="ARBA" id="ARBA00032230"/>
    </source>
</evidence>
<dbReference type="InterPro" id="IPR004199">
    <property type="entry name" value="B-gal_small/dom_5"/>
</dbReference>
<dbReference type="InterPro" id="IPR023232">
    <property type="entry name" value="Glyco_hydro_2_AS"/>
</dbReference>
<dbReference type="AlphaFoldDB" id="A0A840CHK6"/>
<dbReference type="SMART" id="SM01038">
    <property type="entry name" value="Bgal_small_N"/>
    <property type="match status" value="1"/>
</dbReference>
<dbReference type="RefSeq" id="WP_183306434.1">
    <property type="nucleotide sequence ID" value="NZ_JACIEP010000004.1"/>
</dbReference>
<dbReference type="InterPro" id="IPR032312">
    <property type="entry name" value="LacZ_4"/>
</dbReference>